<dbReference type="PANTHER" id="PTHR24198">
    <property type="entry name" value="ANKYRIN REPEAT AND PROTEIN KINASE DOMAIN-CONTAINING PROTEIN"/>
    <property type="match status" value="1"/>
</dbReference>
<dbReference type="InterPro" id="IPR002110">
    <property type="entry name" value="Ankyrin_rpt"/>
</dbReference>
<keyword evidence="1" id="KW-0677">Repeat</keyword>
<dbReference type="Pfam" id="PF12796">
    <property type="entry name" value="Ank_2"/>
    <property type="match status" value="1"/>
</dbReference>
<evidence type="ECO:0000256" key="3">
    <source>
        <dbReference type="PROSITE-ProRule" id="PRU00023"/>
    </source>
</evidence>
<gene>
    <name evidence="4" type="ORF">BSTOLATCC_MIC18453</name>
</gene>
<comment type="caution">
    <text evidence="4">The sequence shown here is derived from an EMBL/GenBank/DDBJ whole genome shotgun (WGS) entry which is preliminary data.</text>
</comment>
<evidence type="ECO:0000313" key="5">
    <source>
        <dbReference type="Proteomes" id="UP001162131"/>
    </source>
</evidence>
<organism evidence="4 5">
    <name type="scientific">Blepharisma stoltei</name>
    <dbReference type="NCBI Taxonomy" id="1481888"/>
    <lineage>
        <taxon>Eukaryota</taxon>
        <taxon>Sar</taxon>
        <taxon>Alveolata</taxon>
        <taxon>Ciliophora</taxon>
        <taxon>Postciliodesmatophora</taxon>
        <taxon>Heterotrichea</taxon>
        <taxon>Heterotrichida</taxon>
        <taxon>Blepharismidae</taxon>
        <taxon>Blepharisma</taxon>
    </lineage>
</organism>
<reference evidence="4" key="1">
    <citation type="submission" date="2021-09" db="EMBL/GenBank/DDBJ databases">
        <authorList>
            <consortium name="AG Swart"/>
            <person name="Singh M."/>
            <person name="Singh A."/>
            <person name="Seah K."/>
            <person name="Emmerich C."/>
        </authorList>
    </citation>
    <scope>NUCLEOTIDE SEQUENCE</scope>
    <source>
        <strain evidence="4">ATCC30299</strain>
    </source>
</reference>
<dbReference type="PANTHER" id="PTHR24198:SF165">
    <property type="entry name" value="ANKYRIN REPEAT-CONTAINING PROTEIN-RELATED"/>
    <property type="match status" value="1"/>
</dbReference>
<evidence type="ECO:0000256" key="2">
    <source>
        <dbReference type="ARBA" id="ARBA00023043"/>
    </source>
</evidence>
<dbReference type="InterPro" id="IPR036770">
    <property type="entry name" value="Ankyrin_rpt-contain_sf"/>
</dbReference>
<keyword evidence="5" id="KW-1185">Reference proteome</keyword>
<dbReference type="SUPFAM" id="SSF48403">
    <property type="entry name" value="Ankyrin repeat"/>
    <property type="match status" value="1"/>
</dbReference>
<protein>
    <submittedName>
        <fullName evidence="4">Uncharacterized protein</fullName>
    </submittedName>
</protein>
<sequence>MENSLDENSISISLIEGTEASPLNPSSSVSLKKDHWCLLRNVLRAVTLFRCHDVVPNQDADQVVGEIQKIPTDYEYRKAQSLRRDSSAYSVALNDLRREQRWFNCLGRGTPEDIEHLKEEIINDPYRHLRISNHPLSLLNKRNRNGMTPLYLASINGNYEVVKLLLDSGADHLITSSVDNEEVTCIEAAARLRHAKIVELLAAKQWPEKVIEKVLSDNKSQNVENIVRKCSKSKKSKKMCCFGRF</sequence>
<accession>A0AAU9IVP1</accession>
<dbReference type="SMART" id="SM00248">
    <property type="entry name" value="ANK"/>
    <property type="match status" value="2"/>
</dbReference>
<dbReference type="Gene3D" id="1.25.40.20">
    <property type="entry name" value="Ankyrin repeat-containing domain"/>
    <property type="match status" value="1"/>
</dbReference>
<dbReference type="AlphaFoldDB" id="A0AAU9IVP1"/>
<evidence type="ECO:0000313" key="4">
    <source>
        <dbReference type="EMBL" id="CAG9317199.1"/>
    </source>
</evidence>
<evidence type="ECO:0000256" key="1">
    <source>
        <dbReference type="ARBA" id="ARBA00022737"/>
    </source>
</evidence>
<dbReference type="PROSITE" id="PS50088">
    <property type="entry name" value="ANK_REPEAT"/>
    <property type="match status" value="1"/>
</dbReference>
<dbReference type="Proteomes" id="UP001162131">
    <property type="component" value="Unassembled WGS sequence"/>
</dbReference>
<proteinExistence type="predicted"/>
<name>A0AAU9IVP1_9CILI</name>
<dbReference type="PROSITE" id="PS50297">
    <property type="entry name" value="ANK_REP_REGION"/>
    <property type="match status" value="1"/>
</dbReference>
<feature type="repeat" description="ANK" evidence="3">
    <location>
        <begin position="145"/>
        <end position="177"/>
    </location>
</feature>
<dbReference type="EMBL" id="CAJZBQ010000018">
    <property type="protein sequence ID" value="CAG9317199.1"/>
    <property type="molecule type" value="Genomic_DNA"/>
</dbReference>
<keyword evidence="2 3" id="KW-0040">ANK repeat</keyword>